<keyword evidence="1 3" id="KW-0547">Nucleotide-binding</keyword>
<dbReference type="PANTHER" id="PTHR11711">
    <property type="entry name" value="ADP RIBOSYLATION FACTOR-RELATED"/>
    <property type="match status" value="1"/>
</dbReference>
<evidence type="ECO:0000256" key="1">
    <source>
        <dbReference type="ARBA" id="ARBA00022741"/>
    </source>
</evidence>
<evidence type="ECO:0000313" key="7">
    <source>
        <dbReference type="Proteomes" id="UP000663854"/>
    </source>
</evidence>
<evidence type="ECO:0008006" key="9">
    <source>
        <dbReference type="Google" id="ProtNLM"/>
    </source>
</evidence>
<dbReference type="GO" id="GO:0046872">
    <property type="term" value="F:metal ion binding"/>
    <property type="evidence" value="ECO:0007669"/>
    <property type="project" value="UniProtKB-KW"/>
</dbReference>
<dbReference type="GO" id="GO:0005525">
    <property type="term" value="F:GTP binding"/>
    <property type="evidence" value="ECO:0007669"/>
    <property type="project" value="UniProtKB-KW"/>
</dbReference>
<keyword evidence="4" id="KW-0460">Magnesium</keyword>
<feature type="binding site" evidence="3">
    <location>
        <begin position="24"/>
        <end position="31"/>
    </location>
    <ligand>
        <name>GTP</name>
        <dbReference type="ChEBI" id="CHEBI:37565"/>
    </ligand>
</feature>
<dbReference type="InterPro" id="IPR027417">
    <property type="entry name" value="P-loop_NTPase"/>
</dbReference>
<dbReference type="PRINTS" id="PR00328">
    <property type="entry name" value="SAR1GTPBP"/>
</dbReference>
<keyword evidence="8" id="KW-1185">Reference proteome</keyword>
<evidence type="ECO:0000256" key="3">
    <source>
        <dbReference type="PIRSR" id="PIRSR606689-1"/>
    </source>
</evidence>
<dbReference type="EMBL" id="CAJNOL010004984">
    <property type="protein sequence ID" value="CAF1598016.1"/>
    <property type="molecule type" value="Genomic_DNA"/>
</dbReference>
<evidence type="ECO:0000313" key="5">
    <source>
        <dbReference type="EMBL" id="CAF1343377.1"/>
    </source>
</evidence>
<dbReference type="EMBL" id="CAJNOH010003631">
    <property type="protein sequence ID" value="CAF1343377.1"/>
    <property type="molecule type" value="Genomic_DNA"/>
</dbReference>
<dbReference type="Gene3D" id="3.40.50.300">
    <property type="entry name" value="P-loop containing nucleotide triphosphate hydrolases"/>
    <property type="match status" value="1"/>
</dbReference>
<name>A0A815GV52_9BILA</name>
<organism evidence="5 7">
    <name type="scientific">Rotaria sordida</name>
    <dbReference type="NCBI Taxonomy" id="392033"/>
    <lineage>
        <taxon>Eukaryota</taxon>
        <taxon>Metazoa</taxon>
        <taxon>Spiralia</taxon>
        <taxon>Gnathifera</taxon>
        <taxon>Rotifera</taxon>
        <taxon>Eurotatoria</taxon>
        <taxon>Bdelloidea</taxon>
        <taxon>Philodinida</taxon>
        <taxon>Philodinidae</taxon>
        <taxon>Rotaria</taxon>
    </lineage>
</organism>
<feature type="binding site" evidence="4">
    <location>
        <position position="31"/>
    </location>
    <ligand>
        <name>Mg(2+)</name>
        <dbReference type="ChEBI" id="CHEBI:18420"/>
    </ligand>
</feature>
<dbReference type="Proteomes" id="UP000663870">
    <property type="component" value="Unassembled WGS sequence"/>
</dbReference>
<reference evidence="5" key="1">
    <citation type="submission" date="2021-02" db="EMBL/GenBank/DDBJ databases">
        <authorList>
            <person name="Nowell W R."/>
        </authorList>
    </citation>
    <scope>NUCLEOTIDE SEQUENCE</scope>
</reference>
<dbReference type="AlphaFoldDB" id="A0A815GV52"/>
<dbReference type="GO" id="GO:0003924">
    <property type="term" value="F:GTPase activity"/>
    <property type="evidence" value="ECO:0007669"/>
    <property type="project" value="InterPro"/>
</dbReference>
<dbReference type="SUPFAM" id="SSF52540">
    <property type="entry name" value="P-loop containing nucleoside triphosphate hydrolases"/>
    <property type="match status" value="1"/>
</dbReference>
<protein>
    <recommendedName>
        <fullName evidence="9">ADP-ribosylation factor</fullName>
    </recommendedName>
</protein>
<gene>
    <name evidence="6" type="ORF">JXQ802_LOCUS47968</name>
    <name evidence="5" type="ORF">PYM288_LOCUS32011</name>
</gene>
<comment type="caution">
    <text evidence="5">The sequence shown here is derived from an EMBL/GenBank/DDBJ whole genome shotgun (WGS) entry which is preliminary data.</text>
</comment>
<keyword evidence="2 3" id="KW-0342">GTP-binding</keyword>
<sequence length="78" mass="8654">MGSSFNKFASYFAEKEAVRIHMAGLNAAGKTSVLYTMKLGEIVTTIPTIGSNIETIEFKNIKMTAWDLGDRGKIRPVW</sequence>
<keyword evidence="4" id="KW-0479">Metal-binding</keyword>
<dbReference type="InterPro" id="IPR006689">
    <property type="entry name" value="Small_GTPase_ARF/SAR"/>
</dbReference>
<evidence type="ECO:0000313" key="8">
    <source>
        <dbReference type="Proteomes" id="UP000663870"/>
    </source>
</evidence>
<accession>A0A815GV52</accession>
<evidence type="ECO:0000313" key="6">
    <source>
        <dbReference type="EMBL" id="CAF1598016.1"/>
    </source>
</evidence>
<dbReference type="Pfam" id="PF00025">
    <property type="entry name" value="Arf"/>
    <property type="match status" value="1"/>
</dbReference>
<dbReference type="Proteomes" id="UP000663854">
    <property type="component" value="Unassembled WGS sequence"/>
</dbReference>
<proteinExistence type="predicted"/>
<evidence type="ECO:0000256" key="2">
    <source>
        <dbReference type="ARBA" id="ARBA00023134"/>
    </source>
</evidence>
<dbReference type="InterPro" id="IPR024156">
    <property type="entry name" value="Small_GTPase_ARF"/>
</dbReference>
<evidence type="ECO:0000256" key="4">
    <source>
        <dbReference type="PIRSR" id="PIRSR606689-2"/>
    </source>
</evidence>
<feature type="binding site" evidence="4">
    <location>
        <position position="48"/>
    </location>
    <ligand>
        <name>Mg(2+)</name>
        <dbReference type="ChEBI" id="CHEBI:18420"/>
    </ligand>
</feature>